<feature type="domain" description="Peptidase C80" evidence="22">
    <location>
        <begin position="4088"/>
        <end position="4271"/>
    </location>
</feature>
<evidence type="ECO:0000256" key="4">
    <source>
        <dbReference type="ARBA" id="ARBA00022511"/>
    </source>
</evidence>
<keyword evidence="8" id="KW-0808">Transferase</keyword>
<keyword evidence="17" id="KW-0446">Lipid-binding</keyword>
<evidence type="ECO:0000256" key="18">
    <source>
        <dbReference type="ARBA" id="ARBA00023136"/>
    </source>
</evidence>
<keyword evidence="4" id="KW-1032">Host cell membrane</keyword>
<evidence type="ECO:0000256" key="12">
    <source>
        <dbReference type="ARBA" id="ARBA00022807"/>
    </source>
</evidence>
<feature type="region of interest" description="Disordered" evidence="21">
    <location>
        <begin position="4531"/>
        <end position="4566"/>
    </location>
</feature>
<sequence length="5196" mass="561118">MFKMTTVSVGYSGSRFNFFCSTPGLFMGKSVGRSLAYTFTGTYEDDDDGNSIYAIGFGGVINAYGGNDYITVGSFAAKVNTTWGHDTIVGGAGYLDINDTGGNLTVKGASGFTSINKTQSGPITFEGVSGGVKINHTGDKSGIFYSGAAGYNSITRKGLQGDISFKGAGAYNELWHETNQGNLSFSGAGAGNKIDRTWFNKYQGSQGNVTFDGVGAANVISSRVETGNIDFKGAGAYNHISRKGKVGDITLGGAGAYNRIERTRQVDDVYAETKGNIRFEGAGGYNHLYSDVAHGDIHFAGAGAYNQITRKGTASDLDSEGIEYAKADEVVLTNATISGSWIGTSYQVTGFKSAREPNTYLFAFEDGTHTKINKVQLSNDPETGKLRYYSTAWFKEGKHLKGLDKQDISVKGGFKSVDSDGAYTLSNLTVEQRRAVSIDAVEQKLTENQWVNYGGGVLINAADITLSDAKMGGYAVYRDGTTVDMTAVKSNRMSNTYIYAKKLDGYNKVVVVELKNDPKTGVLQYLARPWYKESDRPLDFANEVFSTDNGYHYMGAGSYSLSDLHYTVNTVRTTSARVADMHEYSDLELFKSATDSGESAGDVHYNGAGGGNVIKSNVTRGNVYFNGAGIANVIEHSSEFGDTEFNGAGGANVIIKKGKEGNLNFNGAGIANVLLNQSQRGDMEVNAGGAANVLVRVGDGRYLAHLLAVGNISIHKGNGNSRIFMGGGFNTHTQIGNGDGFWSGVGGANVLTQMGNGDVSSILVGGANVLTKVGEGNLESAMFGGANIITHISNNHSTFDTKASDTKAIALGGTNVLTKKGKGDVQAVMGGGLNVLTHVGEGKTTGIMLGGANILTKVGNGDTTGIMFGLGNVLTHIGNGQTLGVMAAAGNIFTKVGNDTTIAAMIGVGNIFTHVGKGDAWALMGGAGNIFTKVGNGDALALMLAFGNVFTHVGDGMSVALMIAKGNIATKVGNGDALSAMIGKGNIFTQIGHGSTFAAMIGGVNVLTKVGNGLTTALMVGKANVYTHVGEGTSIGLLVGSANVMTRVKDGTTLAAMFGKANIMTHVGNGLTGVLALGKANIVTKVGNDFMGVVAASEANVVTHVGDGTTAALLSGKGNILTKVGNGTTVGLLDSKIGNIMTHVGDGTTVGFAKGEANIITKVGGGLGINAAWGKANVMTHVGNGDRYNFAKGNANIVTKVGDGQEVTVVQGEVNIVTHVGDGNDYTGAWGKGNVITKVGGGNNVVLAKGNANIVTQIGDGDSFNALWSQDNIVTKVGDGIQVTAAKGKGNITTTAGDGLSVTAVHGDLNINTKVGDGVSVNVAWGKFNVNTRVGDGLNVSVMKGKGNANIRVGDGLNINASYARNNVAIQIGNGDFYSLAVAESNTESNKLDALFDNIKQTLLGSAGSQGISYLVNGDEANTSGTHQGRGAINLPEVSSLDGFKLTEIDKVTSDLQNSLKGTVSGADDPNTDGIKNALGNERRLNPNQSRNLVVNGDFEKGAEGWMYTNGIEASHSAKAYGLSVEGHGERVSELDVNGNTHLYQDIKNLTADEKIVVKFDFASRVGISADNGLGVWWNGEVVFAVANGNTEWQNKTLTLTAKAGSNRLEFSGIGSSDGFGYVLDNVVATSELSESDIADHVKQDKAAQNALQDKENAEADRQRLEQEKDKTLAAVSGTQAQLENTDLNALNASGQSQRDAINGEAQAFTDELKAKVKGLDALDSYAGYDGKSGEQWQQFAGGFLENVQTRLDSTNKTAQQQLEHSQQAAAGRLNEIKDAVAKSESGVLKGEQNHQHAKQDIEEARTQAKNRETEATSYKQRAEQAKLDGEAASQKAEQRGQHEVLAANNKTAQVQNDAKGSKLDDNHKPNRTKATGNGLSGNAYEADYSDDTEKAEQSKSKINPESIVQAEGGFSKELRNLDENLNELANAKEALNRLQINAGIRGKATGAKDAGAILTSVYTETPVNQPVNKTDDAPIEFVRNTPRISGLDLSGLQALSETLAQPESADMPETVSAAAIRAQKVADIYRWLNSDNNIATEKYIPVPGFDRVDADIPDDIRQRMVASIEGWLEQSDTKVPKDQFTSLAKLFVDATIDYDWDKRVELVSRLESYDYSFEPVHGDKSIVSFWSGKNFKAYRKVLDAVQTDGKKVVYDVDVQGNNFALNLNKQLQHWSNMLDILNPDISEQERQALQSVISASTRSNTGFWSFLYATGSRDDVYVIAEGGLRLGNYFWNVELPVLRQLQREGLVGEIRLLDKAAKEYEGVSPESIGRRLTEAGIPVKARFDSLSHKEQEKLLELNPEGYRADTLVDVDVKLSAIDSMLNQALPFYGLRTERNLLVRESEDNKGLEVRPWPGHDSDSFKTIIVEDSDDSAQIKAIERFILANYDNYDQLPEVLLLVDNRIVSHEQGHTRIIAEKVEGSWSYKPKTDLLSAGELQEAAYVKGKILGDSYRNVLDALKGYENTLQNSNDYDLGSVEKLTYLRHQVQGYLLGHPDSARTPALQNLLSQINVRMEESLVLAEPTLKSAGKGNFSDLYNKLGNAKLKDSKHFYIDEQGDFVTRGKSNIQIAMKAESAENAVEQVKAAVSREYGQPMADTVFANLQSRDLAKDGKGIDVSGLRKIHQAIEQQLSPVSATLFVWKPSDHSRLGHAALQIGQGRIQISAEKAEEFNEKNYISWWPEGSKSPDISDIFNVSSEDNPDVRIRWRDLSQPASQNESLARDVASEEDDNFGLHDGTIKLEKFIEKLQIATGVDAKFEDISEGFAMTALANPRLLESAGIPEPIYRPYMKQWEDGSMDMLEVGKNFAQALRTAAKQSPELTEKRITNVIRQFAKHELSDIQDFKASEGDQGRVFRINLAGLDTAAMQAEWHKISQNPDARYQLLTDNCSTIVARVLKAGGADKVIGHTWRPKFGVWTPTELFNFSQKLQEAQIEQTSPKPKRVVSEDLEALGHSDKKDKALEKVAIDNDGTLPRDREPFNPVTRFLNDNLYGVKEARRNVDDSTQIILDDAVTKGTTDKVTLQGEAGRLAGYYHNGSQKDQAEQSQEKESAKKVVLFIHGSGSSAEEQASTIQSHYQKQGVDVLAVNMRGYGSSDGHPSEKGLYQDARTMLRYLVNDRGVKPENIIIHGYSMGGAVAADLARYAERNGQPVSGLLLDRPMPSMTKALTAHEVPNPAGITGVLAKAVNGQFSVEKNLQGISKQTPIMLLTDNEGLGKEGEKLRAKLAVAGYQVSGEHTYYGHEASGRLMNQYAEQIVSALSEPQGENSRVKAGLLEKAIYALFDTKSGKKELDQYSYHFTQGDSLLNNLEKLVPEVGNVLLTNGDRAESKEFLEGVCFALSARYLIEERVNGLGGGKEYLSWLTDAVKAYNDNSVNKKSDINSVEASLLNQYRRQNIGSAIQDLLSIQYSQTQDMSGFAGMKKANEAYGGKLKANGLTGDNIDRSMSYHAAGYESVMEQLRNADKTTYMSFMSEDHAMAVVVHKGKHQTTWSFYDPNFGIKTFDNYKDFGHFMDSFHKGMITGYKSKLGYEYLASREKNQSFAVNYNTFEDSTITHYDGVWQQARAGEQPYVLRALKEQGKTFKLGANVTGRVVDYRDDAVTLEVTTKKGEKVLVEVESNNFKQAAHLVQSNVDKVFANPENGKFTLKAPAENDSVVSALDNLPSDNVTKNQNTEQATADSFGMKHQTDESEVLKGIKSDLKRYGEVLKPQVNSAGITTKDIRTTKDFLVGYKQGYAEQIVDGFRSNMDIKQLVDLLVKGNWSAEQKGALAWEIESKALKITFQPKSEKFNRLFRDVASTGIADTKANEQLAPQLLLLNLSNDGFDGRCDPLSKLVLVAKQLENDGQDGVARQLLEKMYSAAAVLSNPNLYSETEHANASKLLGSLAALHTKNPMANTFIKVWKEKLEDAKALTVDGVVQKITAGNADGKPVLLELDAPGHAMAAWAKGSGENRVYGFYDPNAGIVEFSSAEKFGAYISRFFGESDLNMAQSYQLPKNEAGEIVFKRVVVIDGEILATYRPTLADKTTMRGMLDLPVFDDTPIRKPIDIDATDGIKKPLGDNSPESHIHVNNHDVGSWENITVKPQLESGDSRFNGQIIIQTENDPVAAKAAASLASKHPDSSVIVQLDASGQYRVVYGDPDAPQLQSGKLRWQIVGHGRDESVQNHTRMSGYSADELALKLKQFRTDFKQVGTPDHISLVGCSLIGDDKRNGFAHRLISALNEQGIRTTVSARSSEVAVDSIGRKHTKDAQEQWVHKLTDNKIVLGWNDKGEIESHSERVRRGISENDIVLSRVGQNDVDAKAKGAIADNAETFHAPKKRNEEDENKPASSEPAKSSNQHLSYSGNIQLQLGDGEFTAVNWGTTNVGIKVGTGGFKTLAFGDNNVMVHLGNGDSKHSVDIAGYQALEGAQLFVGNRNVSFNMGRSNDLIVMMDKSIPTPPLVNPFDGAARISGVLQNIAGSFNSPDWLTKQDQQWTLESAKKYVSDLSGLDLTSSVDYKTLTDLNSHNERSSRGLKSDIESTLNKKYNQRLSRNGNTPETDNIIQSDQLGQSNKKPASSLSRADKFRQANEKLAFNFAVGGQGADIQVTTGNWNFMFGDNIQSILDTNLGSLFGLMTQEYTTTGIAKTTFTFSPTDLPRQLKNKLLGNLAGVSGDTTLADIFGVDYTPGGGIVSRTNQPVDGVAILREMLEVIGEFSGNQLQSFIDPEKLLNSLQAGVNMGADGVKSFAESHGLKTKAPDETQEGSISVSVDDKSVVTTEGSQADRAVGLTSLNLPNLFATLFNQDKQAEMKSLATNLKENLTADLLNMQDKTFDFLRNSGHLQGDGDVHVSLGNYNFNWGGDGKDLGAYLGDNNNFWGGRGDDVFYSVGTSNIFTGGEGHDLGVMMGRENMMFGDNGNDVAVLAGRINYAYMGEGDDQVFAFGEDGVIDGGKGRDYIVASGNFNHIKAGEDQDYVVTIGNNNQVDLGEGDDFATVFGNYNQIDGISGNNSIKLMGYHAMINGGTGNDHLIADVISKSSQFNGGDGDDLLVLGGYQNSFKGGTGVNSYVVSGDVIDNVVEDIKQGDKIIFNDINWQNLWFQRSGYDLVMLTHRNVKDSSAQGKFEVMGSVTFNDYFNNNRADIITQMGDKNTEGEREYTALSVNGVDSLVQAMSGFAPNMGDSGFIDSLDNQTKSNIMTAWSDVTNGKSKLA</sequence>
<dbReference type="Pfam" id="PF03543">
    <property type="entry name" value="Peptidase_C58"/>
    <property type="match status" value="1"/>
</dbReference>
<keyword evidence="11" id="KW-0378">Hydrolase</keyword>
<evidence type="ECO:0000256" key="21">
    <source>
        <dbReference type="SAM" id="MobiDB-lite"/>
    </source>
</evidence>
<dbReference type="InterPro" id="IPR000073">
    <property type="entry name" value="AB_hydrolase_1"/>
</dbReference>
<feature type="compositionally biased region" description="Basic and acidic residues" evidence="21">
    <location>
        <begin position="1792"/>
        <end position="1830"/>
    </location>
</feature>
<evidence type="ECO:0000256" key="16">
    <source>
        <dbReference type="ARBA" id="ARBA00023026"/>
    </source>
</evidence>
<feature type="compositionally biased region" description="Basic and acidic residues" evidence="21">
    <location>
        <begin position="1860"/>
        <end position="1869"/>
    </location>
</feature>
<evidence type="ECO:0000256" key="14">
    <source>
        <dbReference type="ARBA" id="ARBA00022842"/>
    </source>
</evidence>
<dbReference type="InterPro" id="IPR011049">
    <property type="entry name" value="Serralysin-like_metalloprot_C"/>
</dbReference>
<dbReference type="InterPro" id="IPR038383">
    <property type="entry name" value="CPD_dom_sf"/>
</dbReference>
<organism evidence="23 24">
    <name type="scientific">Xenorhabdus littoralis</name>
    <dbReference type="NCBI Taxonomy" id="2582835"/>
    <lineage>
        <taxon>Bacteria</taxon>
        <taxon>Pseudomonadati</taxon>
        <taxon>Pseudomonadota</taxon>
        <taxon>Gammaproteobacteria</taxon>
        <taxon>Enterobacterales</taxon>
        <taxon>Morganellaceae</taxon>
        <taxon>Xenorhabdus</taxon>
    </lineage>
</organism>
<dbReference type="SUPFAM" id="SSF51120">
    <property type="entry name" value="beta-Roll"/>
    <property type="match status" value="1"/>
</dbReference>
<comment type="cofactor">
    <cofactor evidence="1">
        <name>Mg(2+)</name>
        <dbReference type="ChEBI" id="CHEBI:18420"/>
    </cofactor>
</comment>
<name>A0ABU4SGB0_9GAMM</name>
<dbReference type="PANTHER" id="PTHR12277:SF81">
    <property type="entry name" value="PROTEIN ABHD13"/>
    <property type="match status" value="1"/>
</dbReference>
<dbReference type="SUPFAM" id="SSF53474">
    <property type="entry name" value="alpha/beta-Hydrolases"/>
    <property type="match status" value="1"/>
</dbReference>
<dbReference type="EMBL" id="VCDP01000002">
    <property type="protein sequence ID" value="MDX7997639.1"/>
    <property type="molecule type" value="Genomic_DNA"/>
</dbReference>
<dbReference type="InterPro" id="IPR008979">
    <property type="entry name" value="Galactose-bd-like_sf"/>
</dbReference>
<evidence type="ECO:0000256" key="9">
    <source>
        <dbReference type="ARBA" id="ARBA00022723"/>
    </source>
</evidence>
<dbReference type="SUPFAM" id="SSF158842">
    <property type="entry name" value="PMT central region-like"/>
    <property type="match status" value="1"/>
</dbReference>
<dbReference type="PROSITE" id="PS51771">
    <property type="entry name" value="CGT_MARTX_CPD"/>
    <property type="match status" value="1"/>
</dbReference>
<feature type="compositionally biased region" description="Polar residues" evidence="21">
    <location>
        <begin position="1849"/>
        <end position="1859"/>
    </location>
</feature>
<comment type="subcellular location">
    <subcellularLocation>
        <location evidence="2">Host cell membrane</location>
    </subcellularLocation>
    <subcellularLocation>
        <location evidence="20">Host cytoplasm</location>
        <location evidence="20">Host cytosol</location>
    </subcellularLocation>
    <subcellularLocation>
        <location evidence="3">Secreted</location>
    </subcellularLocation>
</comment>
<accession>A0ABU4SGB0</accession>
<evidence type="ECO:0000259" key="22">
    <source>
        <dbReference type="PROSITE" id="PS51771"/>
    </source>
</evidence>
<dbReference type="CDD" id="cd16840">
    <property type="entry name" value="toxin_MLD"/>
    <property type="match status" value="1"/>
</dbReference>
<dbReference type="InterPro" id="IPR020972">
    <property type="entry name" value="Dermonecrotic/RTX_toxin_MLD"/>
</dbReference>
<dbReference type="Gene3D" id="2.60.120.260">
    <property type="entry name" value="Galactose-binding domain-like"/>
    <property type="match status" value="1"/>
</dbReference>
<feature type="region of interest" description="Disordered" evidence="21">
    <location>
        <begin position="1647"/>
        <end position="1669"/>
    </location>
</feature>
<dbReference type="Gene3D" id="3.40.50.11050">
    <property type="match status" value="1"/>
</dbReference>
<dbReference type="NCBIfam" id="NF012221">
    <property type="entry name" value="MARTX_Nterm"/>
    <property type="match status" value="1"/>
</dbReference>
<evidence type="ECO:0000256" key="1">
    <source>
        <dbReference type="ARBA" id="ARBA00001946"/>
    </source>
</evidence>
<dbReference type="InterPro" id="IPR020974">
    <property type="entry name" value="CPD_dom"/>
</dbReference>
<feature type="region of interest" description="Disordered" evidence="21">
    <location>
        <begin position="1785"/>
        <end position="1902"/>
    </location>
</feature>
<evidence type="ECO:0000256" key="8">
    <source>
        <dbReference type="ARBA" id="ARBA00022679"/>
    </source>
</evidence>
<dbReference type="Pfam" id="PF07634">
    <property type="entry name" value="RtxA"/>
    <property type="match status" value="37"/>
</dbReference>
<keyword evidence="9" id="KW-0479">Metal-binding</keyword>
<evidence type="ECO:0000256" key="2">
    <source>
        <dbReference type="ARBA" id="ARBA00004165"/>
    </source>
</evidence>
<evidence type="ECO:0000256" key="3">
    <source>
        <dbReference type="ARBA" id="ARBA00004613"/>
    </source>
</evidence>
<evidence type="ECO:0000256" key="13">
    <source>
        <dbReference type="ARBA" id="ARBA00022813"/>
    </source>
</evidence>
<dbReference type="PANTHER" id="PTHR12277">
    <property type="entry name" value="ALPHA/BETA HYDROLASE DOMAIN-CONTAINING PROTEIN"/>
    <property type="match status" value="1"/>
</dbReference>
<proteinExistence type="predicted"/>
<dbReference type="Pfam" id="PF21735">
    <property type="entry name" value="RtxA_C"/>
    <property type="match status" value="6"/>
</dbReference>
<comment type="caution">
    <text evidence="23">The sequence shown here is derived from an EMBL/GenBank/DDBJ whole genome shotgun (WGS) entry which is preliminary data.</text>
</comment>
<dbReference type="InterPro" id="IPR011509">
    <property type="entry name" value="RtxA_toxin"/>
</dbReference>
<keyword evidence="14" id="KW-0460">Magnesium</keyword>
<keyword evidence="5" id="KW-0964">Secreted</keyword>
<dbReference type="Proteomes" id="UP001271640">
    <property type="component" value="Unassembled WGS sequence"/>
</dbReference>
<keyword evidence="18" id="KW-0472">Membrane</keyword>
<dbReference type="Pfam" id="PF11647">
    <property type="entry name" value="MLD"/>
    <property type="match status" value="1"/>
</dbReference>
<keyword evidence="12" id="KW-0788">Thiol protease</keyword>
<dbReference type="InterPro" id="IPR049824">
    <property type="entry name" value="RtxA-like_C80"/>
</dbReference>
<dbReference type="InterPro" id="IPR029058">
    <property type="entry name" value="AB_hydrolase_fold"/>
</dbReference>
<dbReference type="CDD" id="cd20501">
    <property type="entry name" value="C80_RtxA-like"/>
    <property type="match status" value="1"/>
</dbReference>
<evidence type="ECO:0000256" key="7">
    <source>
        <dbReference type="ARBA" id="ARBA00022670"/>
    </source>
</evidence>
<evidence type="ECO:0000313" key="23">
    <source>
        <dbReference type="EMBL" id="MDX7997639.1"/>
    </source>
</evidence>
<keyword evidence="7" id="KW-0645">Protease</keyword>
<feature type="region of interest" description="Disordered" evidence="21">
    <location>
        <begin position="4308"/>
        <end position="4345"/>
    </location>
</feature>
<dbReference type="SUPFAM" id="SSF49785">
    <property type="entry name" value="Galactose-binding domain-like"/>
    <property type="match status" value="1"/>
</dbReference>
<dbReference type="Pfam" id="PF00561">
    <property type="entry name" value="Abhydrolase_1"/>
    <property type="match status" value="1"/>
</dbReference>
<dbReference type="Gene3D" id="3.40.50.1820">
    <property type="entry name" value="alpha/beta hydrolase"/>
    <property type="match status" value="1"/>
</dbReference>
<evidence type="ECO:0000256" key="20">
    <source>
        <dbReference type="ARBA" id="ARBA00023586"/>
    </source>
</evidence>
<evidence type="ECO:0000256" key="15">
    <source>
        <dbReference type="ARBA" id="ARBA00022870"/>
    </source>
</evidence>
<dbReference type="InterPro" id="IPR006473">
    <property type="entry name" value="Peptidase_C58_Yopt"/>
</dbReference>
<dbReference type="CDD" id="cd20494">
    <property type="entry name" value="C58_RtxA"/>
    <property type="match status" value="1"/>
</dbReference>
<evidence type="ECO:0000256" key="17">
    <source>
        <dbReference type="ARBA" id="ARBA00023121"/>
    </source>
</evidence>
<feature type="compositionally biased region" description="Basic and acidic residues" evidence="21">
    <location>
        <begin position="1653"/>
        <end position="1669"/>
    </location>
</feature>
<protein>
    <submittedName>
        <fullName evidence="23">MARTX multifunctional-autoprocessing repeats-in-toxin holotoxin RtxA</fullName>
    </submittedName>
</protein>
<reference evidence="24" key="1">
    <citation type="journal article" date="2024" name="Toxins">
        <title>Genome Sequence Analysis of Native Xenorhabdus Strains Isolated from Entomopathogenic Nematodes in Argentina.</title>
        <authorList>
            <person name="Palma L."/>
            <person name="Frizzo L."/>
            <person name="Kaiser S."/>
            <person name="Berry C."/>
            <person name="Caballero P."/>
            <person name="Bode H.B."/>
            <person name="Del Valle E.E."/>
        </authorList>
    </citation>
    <scope>NUCLEOTIDE SEQUENCE [LARGE SCALE GENOMIC DNA]</scope>
    <source>
        <strain evidence="24">Reich</strain>
    </source>
</reference>
<evidence type="ECO:0000313" key="24">
    <source>
        <dbReference type="Proteomes" id="UP001271640"/>
    </source>
</evidence>
<evidence type="ECO:0000256" key="10">
    <source>
        <dbReference type="ARBA" id="ARBA00022737"/>
    </source>
</evidence>
<feature type="compositionally biased region" description="Polar residues" evidence="21">
    <location>
        <begin position="4531"/>
        <end position="4565"/>
    </location>
</feature>
<dbReference type="Gene3D" id="1.20.58.1190">
    <property type="match status" value="1"/>
</dbReference>
<dbReference type="Pfam" id="PF11713">
    <property type="entry name" value="Peptidase_C80"/>
    <property type="match status" value="1"/>
</dbReference>
<keyword evidence="15" id="KW-1043">Host membrane</keyword>
<dbReference type="CDD" id="cd20495">
    <property type="entry name" value="C58_PaToxP-like"/>
    <property type="match status" value="1"/>
</dbReference>
<keyword evidence="16" id="KW-0843">Virulence</keyword>
<keyword evidence="13" id="KW-0068">Autocatalytic cleavage</keyword>
<evidence type="ECO:0000256" key="5">
    <source>
        <dbReference type="ARBA" id="ARBA00022525"/>
    </source>
</evidence>
<dbReference type="InterPro" id="IPR048568">
    <property type="entry name" value="RtxA_C"/>
</dbReference>
<keyword evidence="10" id="KW-0677">Repeat</keyword>
<gene>
    <name evidence="23" type="primary">rtxA</name>
    <name evidence="23" type="ORF">FE394_00110</name>
</gene>
<evidence type="ECO:0000256" key="6">
    <source>
        <dbReference type="ARBA" id="ARBA00022656"/>
    </source>
</evidence>
<keyword evidence="24" id="KW-1185">Reference proteome</keyword>
<keyword evidence="6" id="KW-0800">Toxin</keyword>
<evidence type="ECO:0000256" key="19">
    <source>
        <dbReference type="ARBA" id="ARBA00023200"/>
    </source>
</evidence>
<evidence type="ECO:0000256" key="11">
    <source>
        <dbReference type="ARBA" id="ARBA00022801"/>
    </source>
</evidence>
<keyword evidence="19" id="KW-1035">Host cytoplasm</keyword>